<sequence length="258" mass="29003">MPSGSAGRPKKRRCPTPFPRDFPTEAREALVPRTSSASSSNYSTHSQSDDLAVLKQRKCLMPKSENTIDEVRQHVRRVKSHVSQELAAQLDLIDGMLGNLEQSLPIVVGHVWDDQRQRMQEALIPEMNRIAYPLICALYRMMHGKDPASLQPPDRAPPDSFLEDGQCEINKARAHIAQLRTQIEGYAALQLDSIDKELLRLEGSLPEEDRKSFKVQYQLVSGSFEKVIKASKGKVLIVCQPAVSDFCSMIRPKKWGGR</sequence>
<protein>
    <submittedName>
        <fullName evidence="1">Uncharacterized protein</fullName>
    </submittedName>
</protein>
<evidence type="ECO:0000313" key="2">
    <source>
        <dbReference type="Proteomes" id="UP001281147"/>
    </source>
</evidence>
<dbReference type="Proteomes" id="UP001281147">
    <property type="component" value="Unassembled WGS sequence"/>
</dbReference>
<evidence type="ECO:0000313" key="1">
    <source>
        <dbReference type="EMBL" id="KAK3679582.1"/>
    </source>
</evidence>
<name>A0ACC3MAH0_9PEZI</name>
<organism evidence="1 2">
    <name type="scientific">Vermiconidia calcicola</name>
    <dbReference type="NCBI Taxonomy" id="1690605"/>
    <lineage>
        <taxon>Eukaryota</taxon>
        <taxon>Fungi</taxon>
        <taxon>Dikarya</taxon>
        <taxon>Ascomycota</taxon>
        <taxon>Pezizomycotina</taxon>
        <taxon>Dothideomycetes</taxon>
        <taxon>Dothideomycetidae</taxon>
        <taxon>Mycosphaerellales</taxon>
        <taxon>Extremaceae</taxon>
        <taxon>Vermiconidia</taxon>
    </lineage>
</organism>
<dbReference type="EMBL" id="JAUTXU010000495">
    <property type="protein sequence ID" value="KAK3679582.1"/>
    <property type="molecule type" value="Genomic_DNA"/>
</dbReference>
<accession>A0ACC3MAH0</accession>
<gene>
    <name evidence="1" type="ORF">LTR37_021395</name>
</gene>
<keyword evidence="2" id="KW-1185">Reference proteome</keyword>
<proteinExistence type="predicted"/>
<comment type="caution">
    <text evidence="1">The sequence shown here is derived from an EMBL/GenBank/DDBJ whole genome shotgun (WGS) entry which is preliminary data.</text>
</comment>
<reference evidence="1" key="1">
    <citation type="submission" date="2023-07" db="EMBL/GenBank/DDBJ databases">
        <title>Black Yeasts Isolated from many extreme environments.</title>
        <authorList>
            <person name="Coleine C."/>
            <person name="Stajich J.E."/>
            <person name="Selbmann L."/>
        </authorList>
    </citation>
    <scope>NUCLEOTIDE SEQUENCE</scope>
    <source>
        <strain evidence="1">CCFEE 5714</strain>
    </source>
</reference>